<keyword evidence="9" id="KW-1015">Disulfide bond</keyword>
<dbReference type="GO" id="GO:0006508">
    <property type="term" value="P:proteolysis"/>
    <property type="evidence" value="ECO:0007669"/>
    <property type="project" value="UniProtKB-KW"/>
</dbReference>
<evidence type="ECO:0000313" key="12">
    <source>
        <dbReference type="EMBL" id="KID92005.1"/>
    </source>
</evidence>
<dbReference type="AlphaFoldDB" id="A0A0B4GWT9"/>
<feature type="domain" description="Peptidase M43 pregnancy-associated plasma-A" evidence="11">
    <location>
        <begin position="168"/>
        <end position="249"/>
    </location>
</feature>
<evidence type="ECO:0000256" key="1">
    <source>
        <dbReference type="ARBA" id="ARBA00003174"/>
    </source>
</evidence>
<comment type="caution">
    <text evidence="12">The sequence shown here is derived from an EMBL/GenBank/DDBJ whole genome shotgun (WGS) entry which is preliminary data.</text>
</comment>
<keyword evidence="5 10" id="KW-0732">Signal</keyword>
<evidence type="ECO:0000256" key="9">
    <source>
        <dbReference type="ARBA" id="ARBA00023157"/>
    </source>
</evidence>
<evidence type="ECO:0000259" key="11">
    <source>
        <dbReference type="Pfam" id="PF05572"/>
    </source>
</evidence>
<dbReference type="PANTHER" id="PTHR47466">
    <property type="match status" value="1"/>
</dbReference>
<evidence type="ECO:0000256" key="8">
    <source>
        <dbReference type="ARBA" id="ARBA00023049"/>
    </source>
</evidence>
<evidence type="ECO:0000256" key="6">
    <source>
        <dbReference type="ARBA" id="ARBA00022801"/>
    </source>
</evidence>
<evidence type="ECO:0000256" key="7">
    <source>
        <dbReference type="ARBA" id="ARBA00022833"/>
    </source>
</evidence>
<evidence type="ECO:0000256" key="10">
    <source>
        <dbReference type="SAM" id="SignalP"/>
    </source>
</evidence>
<dbReference type="Gene3D" id="3.40.390.10">
    <property type="entry name" value="Collagenase (Catalytic Domain)"/>
    <property type="match status" value="1"/>
</dbReference>
<evidence type="ECO:0000256" key="5">
    <source>
        <dbReference type="ARBA" id="ARBA00022729"/>
    </source>
</evidence>
<evidence type="ECO:0000256" key="4">
    <source>
        <dbReference type="ARBA" id="ARBA00022723"/>
    </source>
</evidence>
<dbReference type="SUPFAM" id="SSF55486">
    <property type="entry name" value="Metalloproteases ('zincins'), catalytic domain"/>
    <property type="match status" value="1"/>
</dbReference>
<keyword evidence="3" id="KW-0645">Protease</keyword>
<keyword evidence="8 12" id="KW-0482">Metalloprotease</keyword>
<dbReference type="GO" id="GO:0008237">
    <property type="term" value="F:metallopeptidase activity"/>
    <property type="evidence" value="ECO:0007669"/>
    <property type="project" value="UniProtKB-KW"/>
</dbReference>
<reference evidence="12 13" key="1">
    <citation type="journal article" date="2014" name="Proc. Natl. Acad. Sci. U.S.A.">
        <title>Trajectory and genomic determinants of fungal-pathogen speciation and host adaptation.</title>
        <authorList>
            <person name="Hu X."/>
            <person name="Xiao G."/>
            <person name="Zheng P."/>
            <person name="Shang Y."/>
            <person name="Su Y."/>
            <person name="Zhang X."/>
            <person name="Liu X."/>
            <person name="Zhan S."/>
            <person name="St Leger R.J."/>
            <person name="Wang C."/>
        </authorList>
    </citation>
    <scope>NUCLEOTIDE SEQUENCE [LARGE SCALE GENOMIC DNA]</scope>
    <source>
        <strain evidence="12 13">ARSEF 977</strain>
    </source>
</reference>
<keyword evidence="6" id="KW-0378">Hydrolase</keyword>
<gene>
    <name evidence="12" type="ORF">MGU_00916</name>
</gene>
<accession>A0A0B4GWT9</accession>
<evidence type="ECO:0000256" key="3">
    <source>
        <dbReference type="ARBA" id="ARBA00022670"/>
    </source>
</evidence>
<comment type="function">
    <text evidence="1">Secreted metalloproteinase that allows assimilation of proteinaceous substrates.</text>
</comment>
<feature type="signal peptide" evidence="10">
    <location>
        <begin position="1"/>
        <end position="18"/>
    </location>
</feature>
<keyword evidence="7" id="KW-0862">Zinc</keyword>
<dbReference type="PANTHER" id="PTHR47466:SF1">
    <property type="entry name" value="METALLOPROTEASE MEP1 (AFU_ORTHOLOGUE AFUA_1G07730)-RELATED"/>
    <property type="match status" value="1"/>
</dbReference>
<comment type="similarity">
    <text evidence="2">Belongs to the peptidase M43B family.</text>
</comment>
<dbReference type="HOGENOM" id="CLU_048726_0_0_1"/>
<feature type="chain" id="PRO_5002089206" evidence="10">
    <location>
        <begin position="19"/>
        <end position="258"/>
    </location>
</feature>
<proteinExistence type="inferred from homology"/>
<evidence type="ECO:0000313" key="13">
    <source>
        <dbReference type="Proteomes" id="UP000031192"/>
    </source>
</evidence>
<evidence type="ECO:0000256" key="2">
    <source>
        <dbReference type="ARBA" id="ARBA00008721"/>
    </source>
</evidence>
<dbReference type="InterPro" id="IPR008754">
    <property type="entry name" value="Peptidase_M43"/>
</dbReference>
<dbReference type="Pfam" id="PF05572">
    <property type="entry name" value="Peptidase_M43"/>
    <property type="match status" value="1"/>
</dbReference>
<name>A0A0B4GWT9_METGA</name>
<organism evidence="12 13">
    <name type="scientific">Metarhizium guizhouense (strain ARSEF 977)</name>
    <dbReference type="NCBI Taxonomy" id="1276136"/>
    <lineage>
        <taxon>Eukaryota</taxon>
        <taxon>Fungi</taxon>
        <taxon>Dikarya</taxon>
        <taxon>Ascomycota</taxon>
        <taxon>Pezizomycotina</taxon>
        <taxon>Sordariomycetes</taxon>
        <taxon>Hypocreomycetidae</taxon>
        <taxon>Hypocreales</taxon>
        <taxon>Clavicipitaceae</taxon>
        <taxon>Metarhizium</taxon>
    </lineage>
</organism>
<dbReference type="GO" id="GO:0046872">
    <property type="term" value="F:metal ion binding"/>
    <property type="evidence" value="ECO:0007669"/>
    <property type="project" value="UniProtKB-KW"/>
</dbReference>
<dbReference type="InterPro" id="IPR024079">
    <property type="entry name" value="MetalloPept_cat_dom_sf"/>
</dbReference>
<dbReference type="CDD" id="cd04275">
    <property type="entry name" value="ZnMc_pappalysin_like"/>
    <property type="match status" value="1"/>
</dbReference>
<protein>
    <submittedName>
        <fullName evidence="12">Metalloprotease 1</fullName>
    </submittedName>
</protein>
<keyword evidence="4" id="KW-0479">Metal-binding</keyword>
<sequence>MMIKAYLLVSALAASSLCMPHLNGSEFCTTPKLSEEEKKEAREQMAATEAASLLEARQTITVQTYLHVIAKDNTVAGGYLSRETMLAQMDQLNNDFAGTGFGFSLADIDWTGSYSTLNLYFQDYLEGGYSTRPKNVDRGSDAFFLDGCYISKNVVPGGSSEIFPQGKIAAHEVGHWLFLYHTFDGGCVGEGDEVDDTPAEKPRIARNECPVGRDSCQGGGPDPIHNHMIYTTDSCRTEFTPGQISRMHTAWVTYRQGK</sequence>
<dbReference type="Proteomes" id="UP000031192">
    <property type="component" value="Unassembled WGS sequence"/>
</dbReference>
<keyword evidence="13" id="KW-1185">Reference proteome</keyword>
<dbReference type="EMBL" id="AZNH01000002">
    <property type="protein sequence ID" value="KID92005.1"/>
    <property type="molecule type" value="Genomic_DNA"/>
</dbReference>